<dbReference type="GeneID" id="59378116"/>
<dbReference type="RefSeq" id="XP_036629240.1">
    <property type="nucleotide sequence ID" value="XM_036777812.1"/>
</dbReference>
<dbReference type="SUPFAM" id="SSF55103">
    <property type="entry name" value="FAD-linked oxidases, C-terminal domain"/>
    <property type="match status" value="1"/>
</dbReference>
<protein>
    <recommendedName>
        <fullName evidence="9">D-lactate dehydrogenase (cytochrome)</fullName>
        <ecNumber evidence="9">1.1.2.4</ecNumber>
    </recommendedName>
</protein>
<keyword evidence="4" id="KW-0285">Flavoprotein</keyword>
<dbReference type="PANTHER" id="PTHR11748">
    <property type="entry name" value="D-LACTATE DEHYDROGENASE"/>
    <property type="match status" value="1"/>
</dbReference>
<evidence type="ECO:0000256" key="1">
    <source>
        <dbReference type="ARBA" id="ARBA00001974"/>
    </source>
</evidence>
<feature type="domain" description="FAD-binding PCMH-type" evidence="10">
    <location>
        <begin position="124"/>
        <end position="309"/>
    </location>
</feature>
<organism evidence="11 12">
    <name type="scientific">Pleurotus ostreatus</name>
    <name type="common">Oyster mushroom</name>
    <name type="synonym">White-rot fungus</name>
    <dbReference type="NCBI Taxonomy" id="5322"/>
    <lineage>
        <taxon>Eukaryota</taxon>
        <taxon>Fungi</taxon>
        <taxon>Dikarya</taxon>
        <taxon>Basidiomycota</taxon>
        <taxon>Agaricomycotina</taxon>
        <taxon>Agaricomycetes</taxon>
        <taxon>Agaricomycetidae</taxon>
        <taxon>Agaricales</taxon>
        <taxon>Pleurotineae</taxon>
        <taxon>Pleurotaceae</taxon>
        <taxon>Pleurotus</taxon>
    </lineage>
</organism>
<dbReference type="Gene3D" id="3.30.465.10">
    <property type="match status" value="1"/>
</dbReference>
<evidence type="ECO:0000256" key="8">
    <source>
        <dbReference type="ARBA" id="ARBA00023128"/>
    </source>
</evidence>
<gene>
    <name evidence="11" type="ORF">PC9H_008298</name>
</gene>
<evidence type="ECO:0000256" key="4">
    <source>
        <dbReference type="ARBA" id="ARBA00022630"/>
    </source>
</evidence>
<dbReference type="GO" id="GO:1903457">
    <property type="term" value="P:lactate catabolic process"/>
    <property type="evidence" value="ECO:0007669"/>
    <property type="project" value="TreeGrafter"/>
</dbReference>
<accession>A0A8H6ZSY7</accession>
<dbReference type="Proteomes" id="UP000623687">
    <property type="component" value="Unassembled WGS sequence"/>
</dbReference>
<keyword evidence="12" id="KW-1185">Reference proteome</keyword>
<dbReference type="EMBL" id="JACETU010000006">
    <property type="protein sequence ID" value="KAF7425936.1"/>
    <property type="molecule type" value="Genomic_DNA"/>
</dbReference>
<keyword evidence="6" id="KW-0809">Transit peptide</keyword>
<keyword evidence="5" id="KW-0274">FAD</keyword>
<dbReference type="OrthoDB" id="7786253at2759"/>
<dbReference type="EC" id="1.1.2.4" evidence="9"/>
<evidence type="ECO:0000256" key="3">
    <source>
        <dbReference type="ARBA" id="ARBA00008000"/>
    </source>
</evidence>
<dbReference type="InterPro" id="IPR016164">
    <property type="entry name" value="FAD-linked_Oxase-like_C"/>
</dbReference>
<evidence type="ECO:0000313" key="12">
    <source>
        <dbReference type="Proteomes" id="UP000623687"/>
    </source>
</evidence>
<dbReference type="Pfam" id="PF01565">
    <property type="entry name" value="FAD_binding_4"/>
    <property type="match status" value="1"/>
</dbReference>
<keyword evidence="8" id="KW-0496">Mitochondrion</keyword>
<name>A0A8H6ZSY7_PLEOS</name>
<comment type="similarity">
    <text evidence="3">Belongs to the FAD-binding oxidoreductase/transferase type 4 family.</text>
</comment>
<dbReference type="GO" id="GO:0008720">
    <property type="term" value="F:D-lactate dehydrogenase (NAD+) activity"/>
    <property type="evidence" value="ECO:0007669"/>
    <property type="project" value="TreeGrafter"/>
</dbReference>
<evidence type="ECO:0000256" key="9">
    <source>
        <dbReference type="ARBA" id="ARBA00038897"/>
    </source>
</evidence>
<dbReference type="GO" id="GO:0071949">
    <property type="term" value="F:FAD binding"/>
    <property type="evidence" value="ECO:0007669"/>
    <property type="project" value="InterPro"/>
</dbReference>
<comment type="caution">
    <text evidence="11">The sequence shown here is derived from an EMBL/GenBank/DDBJ whole genome shotgun (WGS) entry which is preliminary data.</text>
</comment>
<dbReference type="PANTHER" id="PTHR11748:SF111">
    <property type="entry name" value="D-LACTATE DEHYDROGENASE, MITOCHONDRIAL-RELATED"/>
    <property type="match status" value="1"/>
</dbReference>
<dbReference type="InterPro" id="IPR036318">
    <property type="entry name" value="FAD-bd_PCMH-like_sf"/>
</dbReference>
<dbReference type="GO" id="GO:0004458">
    <property type="term" value="F:D-lactate dehydrogenase (cytochrome) activity"/>
    <property type="evidence" value="ECO:0007669"/>
    <property type="project" value="UniProtKB-EC"/>
</dbReference>
<dbReference type="VEuPathDB" id="FungiDB:PC9H_008298"/>
<dbReference type="Pfam" id="PF02913">
    <property type="entry name" value="FAD-oxidase_C"/>
    <property type="match status" value="1"/>
</dbReference>
<dbReference type="GO" id="GO:0005739">
    <property type="term" value="C:mitochondrion"/>
    <property type="evidence" value="ECO:0007669"/>
    <property type="project" value="UniProtKB-SubCell"/>
</dbReference>
<evidence type="ECO:0000256" key="6">
    <source>
        <dbReference type="ARBA" id="ARBA00022946"/>
    </source>
</evidence>
<evidence type="ECO:0000313" key="11">
    <source>
        <dbReference type="EMBL" id="KAF7425936.1"/>
    </source>
</evidence>
<keyword evidence="7" id="KW-0560">Oxidoreductase</keyword>
<comment type="cofactor">
    <cofactor evidence="1">
        <name>FAD</name>
        <dbReference type="ChEBI" id="CHEBI:57692"/>
    </cofactor>
</comment>
<sequence>MSKTNVFHHLPFLRRARSQGIALGNRRLYSNASGTSALTRSHITAWVLTASLAAGIAGYKLGHIGASSTFTSYTIPGEKPRFGTPRDFQLAVVELKRAFASDSEDEAQVSTDPEELERHGFSMYDYHPSAFHNVVVYPRSTEDVVKIVNIARKYLMPVIPYSGGTSVEGHTRGHSTGGICVDMSQMDAIIEIHEQDSDLVCQPGCQWMAINEALQKKGIPLFFPLDPGPGATIGGMLSTGCSGTNAVRYGTARGEWFLNATVVLPSGEVIKTRSRARKSSAGFDLTKLFIGAEGTLGIVTEVTIRLAPVLPTTVAIVHFPDVKQATEAVTDALNQGVGIQCAELVDDRFMHATNLNGMSMRKWPERDSVFFKFQGPSPAALRDTAQVVKRVVERHGGFGFTLAKDEKEAGTLWADRKNALFSTLALVDDPNVRILGTDVCVPVSNLPQLVLETKEDLARNNILFTIVGHVGDGNFHAAILLHNTHRACRRRRGRPPLGGARNCAGRHVYGRARGGDWEEAILEEGVGGGHGAVDEEDQGECGSAGAVQSRQGKWAFACLCLGTS</sequence>
<evidence type="ECO:0000259" key="10">
    <source>
        <dbReference type="PROSITE" id="PS51387"/>
    </source>
</evidence>
<dbReference type="SUPFAM" id="SSF56176">
    <property type="entry name" value="FAD-binding/transporter-associated domain-like"/>
    <property type="match status" value="1"/>
</dbReference>
<dbReference type="AlphaFoldDB" id="A0A8H6ZSY7"/>
<dbReference type="PROSITE" id="PS51387">
    <property type="entry name" value="FAD_PCMH"/>
    <property type="match status" value="1"/>
</dbReference>
<reference evidence="11" key="1">
    <citation type="submission" date="2019-07" db="EMBL/GenBank/DDBJ databases">
        <authorList>
            <person name="Palmer J.M."/>
        </authorList>
    </citation>
    <scope>NUCLEOTIDE SEQUENCE</scope>
    <source>
        <strain evidence="11">PC9</strain>
    </source>
</reference>
<evidence type="ECO:0000256" key="2">
    <source>
        <dbReference type="ARBA" id="ARBA00004173"/>
    </source>
</evidence>
<dbReference type="FunFam" id="3.30.465.10:FF:000014">
    <property type="entry name" value="D-lactate dehydrogenase (Cytochrome), putative"/>
    <property type="match status" value="1"/>
</dbReference>
<evidence type="ECO:0000256" key="7">
    <source>
        <dbReference type="ARBA" id="ARBA00023002"/>
    </source>
</evidence>
<comment type="subcellular location">
    <subcellularLocation>
        <location evidence="2">Mitochondrion</location>
    </subcellularLocation>
</comment>
<dbReference type="InterPro" id="IPR016169">
    <property type="entry name" value="FAD-bd_PCMH_sub2"/>
</dbReference>
<evidence type="ECO:0000256" key="5">
    <source>
        <dbReference type="ARBA" id="ARBA00022827"/>
    </source>
</evidence>
<dbReference type="InterPro" id="IPR004113">
    <property type="entry name" value="FAD-bd_oxidored_4_C"/>
</dbReference>
<dbReference type="Gene3D" id="3.30.70.2740">
    <property type="match status" value="1"/>
</dbReference>
<dbReference type="InterPro" id="IPR006094">
    <property type="entry name" value="Oxid_FAD_bind_N"/>
</dbReference>
<dbReference type="InterPro" id="IPR016166">
    <property type="entry name" value="FAD-bd_PCMH"/>
</dbReference>
<proteinExistence type="inferred from homology"/>